<dbReference type="PANTHER" id="PTHR30531:SF12">
    <property type="entry name" value="FLAGELLAR BIOSYNTHETIC PROTEIN FLHB"/>
    <property type="match status" value="1"/>
</dbReference>
<accession>A0A239GSH8</accession>
<keyword evidence="2" id="KW-0812">Transmembrane</keyword>
<feature type="compositionally biased region" description="Basic and acidic residues" evidence="1">
    <location>
        <begin position="1"/>
        <end position="15"/>
    </location>
</feature>
<dbReference type="Proteomes" id="UP000198373">
    <property type="component" value="Unassembled WGS sequence"/>
</dbReference>
<keyword evidence="3" id="KW-0282">Flagellum</keyword>
<evidence type="ECO:0000313" key="3">
    <source>
        <dbReference type="EMBL" id="SNS72087.1"/>
    </source>
</evidence>
<evidence type="ECO:0000256" key="1">
    <source>
        <dbReference type="SAM" id="MobiDB-lite"/>
    </source>
</evidence>
<dbReference type="Pfam" id="PF01312">
    <property type="entry name" value="Bac_export_2"/>
    <property type="match status" value="1"/>
</dbReference>
<keyword evidence="4" id="KW-1185">Reference proteome</keyword>
<keyword evidence="2" id="KW-0472">Membrane</keyword>
<gene>
    <name evidence="3" type="ORF">SAMN06893096_10740</name>
</gene>
<keyword evidence="2" id="KW-1133">Transmembrane helix</keyword>
<dbReference type="EMBL" id="FZOO01000007">
    <property type="protein sequence ID" value="SNS72087.1"/>
    <property type="molecule type" value="Genomic_DNA"/>
</dbReference>
<dbReference type="AlphaFoldDB" id="A0A239GSH8"/>
<dbReference type="GO" id="GO:0009306">
    <property type="term" value="P:protein secretion"/>
    <property type="evidence" value="ECO:0007669"/>
    <property type="project" value="InterPro"/>
</dbReference>
<dbReference type="SUPFAM" id="SSF160544">
    <property type="entry name" value="EscU C-terminal domain-like"/>
    <property type="match status" value="1"/>
</dbReference>
<keyword evidence="3" id="KW-0966">Cell projection</keyword>
<dbReference type="PRINTS" id="PR00950">
    <property type="entry name" value="TYPE3IMSPROT"/>
</dbReference>
<keyword evidence="3" id="KW-0969">Cilium</keyword>
<evidence type="ECO:0000313" key="4">
    <source>
        <dbReference type="Proteomes" id="UP000198373"/>
    </source>
</evidence>
<feature type="transmembrane region" description="Helical" evidence="2">
    <location>
        <begin position="191"/>
        <end position="211"/>
    </location>
</feature>
<proteinExistence type="predicted"/>
<dbReference type="OrthoDB" id="9807950at2"/>
<organism evidence="3 4">
    <name type="scientific">Geodermatophilus pulveris</name>
    <dbReference type="NCBI Taxonomy" id="1564159"/>
    <lineage>
        <taxon>Bacteria</taxon>
        <taxon>Bacillati</taxon>
        <taxon>Actinomycetota</taxon>
        <taxon>Actinomycetes</taxon>
        <taxon>Geodermatophilales</taxon>
        <taxon>Geodermatophilaceae</taxon>
        <taxon>Geodermatophilus</taxon>
    </lineage>
</organism>
<protein>
    <submittedName>
        <fullName evidence="3">Flagellar biosynthetic protein FlhB</fullName>
    </submittedName>
</protein>
<dbReference type="RefSeq" id="WP_089306320.1">
    <property type="nucleotide sequence ID" value="NZ_FZOO01000007.1"/>
</dbReference>
<dbReference type="GO" id="GO:0005886">
    <property type="term" value="C:plasma membrane"/>
    <property type="evidence" value="ECO:0007669"/>
    <property type="project" value="TreeGrafter"/>
</dbReference>
<dbReference type="Gene3D" id="3.40.1690.10">
    <property type="entry name" value="secretion proteins EscU"/>
    <property type="match status" value="1"/>
</dbReference>
<feature type="transmembrane region" description="Helical" evidence="2">
    <location>
        <begin position="85"/>
        <end position="109"/>
    </location>
</feature>
<dbReference type="Gene3D" id="6.10.250.2080">
    <property type="match status" value="1"/>
</dbReference>
<evidence type="ECO:0000256" key="2">
    <source>
        <dbReference type="SAM" id="Phobius"/>
    </source>
</evidence>
<dbReference type="InterPro" id="IPR029025">
    <property type="entry name" value="T3SS_substrate_exporter_C"/>
</dbReference>
<dbReference type="PANTHER" id="PTHR30531">
    <property type="entry name" value="FLAGELLAR BIOSYNTHETIC PROTEIN FLHB"/>
    <property type="match status" value="1"/>
</dbReference>
<sequence>MAKDGPGGEKTEDPTPQRLKKARREGQIPRTQELGTWAGAAAASYLLPMLVRNAYDEVGRMFVAIDVVVDEPEVETVTALLGQALSAFVTVMLPMAVALVVVGVVASAAQGGVSVSGTPLKPTLQKLNPFPGIKRMFGGHGLWEATKAIIKTAALATVVVVTSDRAQELVSAAGSLPLSAVVATFTDSAVLMFRVVAVTGLAIAIADYVIVRRQTMAKLKMSRYEIQQEHKQSEGDPHVKAQRRATQLAMSRNRMMAEVADADVLLVNPTHVAVALRYQADRGAPRVVAKGADEVAARLRERAAEARVPMVQDIPLARALHASCDIGQEVPAQLFTAVARVLAFVMQLSAKGVRGGVHRPGFAAPDVEGLPRAGRRR</sequence>
<reference evidence="4" key="1">
    <citation type="submission" date="2017-06" db="EMBL/GenBank/DDBJ databases">
        <authorList>
            <person name="Varghese N."/>
            <person name="Submissions S."/>
        </authorList>
    </citation>
    <scope>NUCLEOTIDE SEQUENCE [LARGE SCALE GENOMIC DNA]</scope>
    <source>
        <strain evidence="4">DSM 46839</strain>
    </source>
</reference>
<dbReference type="InterPro" id="IPR006135">
    <property type="entry name" value="T3SS_substrate_exporter"/>
</dbReference>
<name>A0A239GSH8_9ACTN</name>
<feature type="region of interest" description="Disordered" evidence="1">
    <location>
        <begin position="1"/>
        <end position="27"/>
    </location>
</feature>